<dbReference type="Proteomes" id="UP001460270">
    <property type="component" value="Unassembled WGS sequence"/>
</dbReference>
<evidence type="ECO:0000259" key="2">
    <source>
        <dbReference type="Pfam" id="PF07540"/>
    </source>
</evidence>
<organism evidence="3 4">
    <name type="scientific">Mugilogobius chulae</name>
    <name type="common">yellowstripe goby</name>
    <dbReference type="NCBI Taxonomy" id="88201"/>
    <lineage>
        <taxon>Eukaryota</taxon>
        <taxon>Metazoa</taxon>
        <taxon>Chordata</taxon>
        <taxon>Craniata</taxon>
        <taxon>Vertebrata</taxon>
        <taxon>Euteleostomi</taxon>
        <taxon>Actinopterygii</taxon>
        <taxon>Neopterygii</taxon>
        <taxon>Teleostei</taxon>
        <taxon>Neoteleostei</taxon>
        <taxon>Acanthomorphata</taxon>
        <taxon>Gobiaria</taxon>
        <taxon>Gobiiformes</taxon>
        <taxon>Gobioidei</taxon>
        <taxon>Gobiidae</taxon>
        <taxon>Gobionellinae</taxon>
        <taxon>Mugilogobius</taxon>
    </lineage>
</organism>
<feature type="domain" description="Nucleolar complex-associated protein 3 N-terminal" evidence="2">
    <location>
        <begin position="5"/>
        <end position="67"/>
    </location>
</feature>
<feature type="compositionally biased region" description="Pro residues" evidence="1">
    <location>
        <begin position="111"/>
        <end position="126"/>
    </location>
</feature>
<proteinExistence type="predicted"/>
<accession>A0AAW0MR82</accession>
<evidence type="ECO:0000313" key="4">
    <source>
        <dbReference type="Proteomes" id="UP001460270"/>
    </source>
</evidence>
<dbReference type="InterPro" id="IPR016903">
    <property type="entry name" value="Nucleolar_cplx-assoc_3"/>
</dbReference>
<evidence type="ECO:0000256" key="1">
    <source>
        <dbReference type="SAM" id="MobiDB-lite"/>
    </source>
</evidence>
<feature type="non-terminal residue" evidence="3">
    <location>
        <position position="162"/>
    </location>
</feature>
<comment type="caution">
    <text evidence="3">The sequence shown here is derived from an EMBL/GenBank/DDBJ whole genome shotgun (WGS) entry which is preliminary data.</text>
</comment>
<reference evidence="4" key="1">
    <citation type="submission" date="2024-04" db="EMBL/GenBank/DDBJ databases">
        <title>Salinicola lusitanus LLJ914,a marine bacterium isolated from the Okinawa Trough.</title>
        <authorList>
            <person name="Li J."/>
        </authorList>
    </citation>
    <scope>NUCLEOTIDE SEQUENCE [LARGE SCALE GENOMIC DNA]</scope>
</reference>
<dbReference type="AlphaFoldDB" id="A0AAW0MR82"/>
<dbReference type="Pfam" id="PF07540">
    <property type="entry name" value="NOC3p"/>
    <property type="match status" value="1"/>
</dbReference>
<sequence>MLSEADSSVAVTVKKLVMVSLTEVFKDVAPTYKIRPVSAAERSTKVKKETQALREFEEGLLSQYKFYLEDLERSSQVSHNRTHNQTHNHTQPDTQPTQHQTHHNHTTTTPKPDPITTPTPLHPQPDPTTTTHTQTHTASQPDPHPTHNHTHNQTTTTLNQPT</sequence>
<feature type="compositionally biased region" description="Low complexity" evidence="1">
    <location>
        <begin position="127"/>
        <end position="141"/>
    </location>
</feature>
<keyword evidence="4" id="KW-1185">Reference proteome</keyword>
<dbReference type="EMBL" id="JBBPFD010000315">
    <property type="protein sequence ID" value="KAK7879221.1"/>
    <property type="molecule type" value="Genomic_DNA"/>
</dbReference>
<dbReference type="PANTHER" id="PTHR14428">
    <property type="entry name" value="NUCLEOLAR COMPLEX PROTEIN 3"/>
    <property type="match status" value="1"/>
</dbReference>
<feature type="compositionally biased region" description="Low complexity" evidence="1">
    <location>
        <begin position="87"/>
        <end position="99"/>
    </location>
</feature>
<gene>
    <name evidence="3" type="ORF">WMY93_034002</name>
</gene>
<evidence type="ECO:0000313" key="3">
    <source>
        <dbReference type="EMBL" id="KAK7879221.1"/>
    </source>
</evidence>
<name>A0AAW0MR82_9GOBI</name>
<dbReference type="PANTHER" id="PTHR14428:SF5">
    <property type="entry name" value="NUCLEOLAR COMPLEX PROTEIN 3 HOMOLOG"/>
    <property type="match status" value="1"/>
</dbReference>
<dbReference type="InterPro" id="IPR011501">
    <property type="entry name" value="Noc3_N"/>
</dbReference>
<dbReference type="GO" id="GO:0005730">
    <property type="term" value="C:nucleolus"/>
    <property type="evidence" value="ECO:0007669"/>
    <property type="project" value="TreeGrafter"/>
</dbReference>
<dbReference type="GO" id="GO:0006270">
    <property type="term" value="P:DNA replication initiation"/>
    <property type="evidence" value="ECO:0007669"/>
    <property type="project" value="TreeGrafter"/>
</dbReference>
<feature type="compositionally biased region" description="Low complexity" evidence="1">
    <location>
        <begin position="151"/>
        <end position="162"/>
    </location>
</feature>
<dbReference type="GO" id="GO:0003682">
    <property type="term" value="F:chromatin binding"/>
    <property type="evidence" value="ECO:0007669"/>
    <property type="project" value="TreeGrafter"/>
</dbReference>
<protein>
    <recommendedName>
        <fullName evidence="2">Nucleolar complex-associated protein 3 N-terminal domain-containing protein</fullName>
    </recommendedName>
</protein>
<feature type="region of interest" description="Disordered" evidence="1">
    <location>
        <begin position="73"/>
        <end position="162"/>
    </location>
</feature>